<organism evidence="1 2">
    <name type="scientific">Clostridium rhizosphaerae</name>
    <dbReference type="NCBI Taxonomy" id="2803861"/>
    <lineage>
        <taxon>Bacteria</taxon>
        <taxon>Bacillati</taxon>
        <taxon>Bacillota</taxon>
        <taxon>Clostridia</taxon>
        <taxon>Eubacteriales</taxon>
        <taxon>Clostridiaceae</taxon>
        <taxon>Clostridium</taxon>
    </lineage>
</organism>
<name>A0ABS1T6M4_9CLOT</name>
<dbReference type="Proteomes" id="UP000632377">
    <property type="component" value="Unassembled WGS sequence"/>
</dbReference>
<dbReference type="Gene3D" id="1.10.40.50">
    <property type="entry name" value="Probable gtpase engc, domain 3"/>
    <property type="match status" value="1"/>
</dbReference>
<protein>
    <recommendedName>
        <fullName evidence="3">Ribosome biogenesis GTPase RsgA</fullName>
    </recommendedName>
</protein>
<accession>A0ABS1T6M4</accession>
<keyword evidence="2" id="KW-1185">Reference proteome</keyword>
<sequence>MRFNKKVLEILDSVENLEDEFEDILELSKNCRFSNCTHTIEPGCAVKEAVSVGILSEERFNYYYRVKNEGEYVSEQRNKTKAIDYMKQKKLFYKAKDAAAKK</sequence>
<evidence type="ECO:0008006" key="3">
    <source>
        <dbReference type="Google" id="ProtNLM"/>
    </source>
</evidence>
<evidence type="ECO:0000313" key="1">
    <source>
        <dbReference type="EMBL" id="MBL4934311.1"/>
    </source>
</evidence>
<dbReference type="EMBL" id="JAESWC010000001">
    <property type="protein sequence ID" value="MBL4934311.1"/>
    <property type="molecule type" value="Genomic_DNA"/>
</dbReference>
<evidence type="ECO:0000313" key="2">
    <source>
        <dbReference type="Proteomes" id="UP000632377"/>
    </source>
</evidence>
<comment type="caution">
    <text evidence="1">The sequence shown here is derived from an EMBL/GenBank/DDBJ whole genome shotgun (WGS) entry which is preliminary data.</text>
</comment>
<dbReference type="RefSeq" id="WP_202746954.1">
    <property type="nucleotide sequence ID" value="NZ_JAESWC010000001.1"/>
</dbReference>
<proteinExistence type="predicted"/>
<reference evidence="1 2" key="1">
    <citation type="submission" date="2021-01" db="EMBL/GenBank/DDBJ databases">
        <title>Genome public.</title>
        <authorList>
            <person name="Liu C."/>
            <person name="Sun Q."/>
        </authorList>
    </citation>
    <scope>NUCLEOTIDE SEQUENCE [LARGE SCALE GENOMIC DNA]</scope>
    <source>
        <strain evidence="1 2">YIM B02515</strain>
    </source>
</reference>
<gene>
    <name evidence="1" type="ORF">JK636_00915</name>
</gene>